<gene>
    <name evidence="1" type="ORF">NO1_1225</name>
</gene>
<name>A0A388TDK6_TERA1</name>
<reference evidence="1 2" key="1">
    <citation type="journal article" date="2019" name="ISME J.">
        <title>Genome analyses of uncultured TG2/ZB3 bacteria in 'Margulisbacteria' specifically attached to ectosymbiotic spirochetes of protists in the termite gut.</title>
        <authorList>
            <person name="Utami Y.D."/>
            <person name="Kuwahara H."/>
            <person name="Igai K."/>
            <person name="Murakami T."/>
            <person name="Sugaya K."/>
            <person name="Morikawa T."/>
            <person name="Nagura Y."/>
            <person name="Yuki M."/>
            <person name="Deevong P."/>
            <person name="Inoue T."/>
            <person name="Kihara K."/>
            <person name="Lo N."/>
            <person name="Yamada A."/>
            <person name="Ohkuma M."/>
            <person name="Hongoh Y."/>
        </authorList>
    </citation>
    <scope>NUCLEOTIDE SEQUENCE [LARGE SCALE GENOMIC DNA]</scope>
    <source>
        <strain evidence="1">NkOx7-01</strain>
    </source>
</reference>
<dbReference type="EMBL" id="BGZN01000025">
    <property type="protein sequence ID" value="GBR73971.1"/>
    <property type="molecule type" value="Genomic_DNA"/>
</dbReference>
<evidence type="ECO:0000313" key="2">
    <source>
        <dbReference type="Proteomes" id="UP000269352"/>
    </source>
</evidence>
<protein>
    <submittedName>
        <fullName evidence="1">Uncharacterized protein</fullName>
    </submittedName>
</protein>
<dbReference type="Proteomes" id="UP000269352">
    <property type="component" value="Unassembled WGS sequence"/>
</dbReference>
<proteinExistence type="predicted"/>
<accession>A0A388TDK6</accession>
<evidence type="ECO:0000313" key="1">
    <source>
        <dbReference type="EMBL" id="GBR73971.1"/>
    </source>
</evidence>
<organism evidence="1 2">
    <name type="scientific">Termititenax aidoneus</name>
    <dbReference type="NCBI Taxonomy" id="2218524"/>
    <lineage>
        <taxon>Bacteria</taxon>
        <taxon>Bacillati</taxon>
        <taxon>Candidatus Margulisiibacteriota</taxon>
        <taxon>Candidatus Termititenacia</taxon>
        <taxon>Candidatus Termititenacales</taxon>
        <taxon>Candidatus Termititenacaceae</taxon>
        <taxon>Candidatus Termititenax</taxon>
    </lineage>
</organism>
<sequence length="47" mass="5560">MVATTAIETELKKMQFLNDCFVVPEFKVSGKMFQYQNGKWQQWQDAD</sequence>
<keyword evidence="2" id="KW-1185">Reference proteome</keyword>
<dbReference type="AlphaFoldDB" id="A0A388TDK6"/>
<comment type="caution">
    <text evidence="1">The sequence shown here is derived from an EMBL/GenBank/DDBJ whole genome shotgun (WGS) entry which is preliminary data.</text>
</comment>